<comment type="cofactor">
    <cofactor evidence="1">
        <name>Ca(2+)</name>
        <dbReference type="ChEBI" id="CHEBI:29108"/>
    </cofactor>
</comment>
<dbReference type="PROSITE" id="PS00523">
    <property type="entry name" value="SULFATASE_1"/>
    <property type="match status" value="1"/>
</dbReference>
<dbReference type="InterPro" id="IPR017850">
    <property type="entry name" value="Alkaline_phosphatase_core_sf"/>
</dbReference>
<dbReference type="OrthoDB" id="103349at2759"/>
<dbReference type="AlphaFoldDB" id="A0A8S1DT58"/>
<evidence type="ECO:0000313" key="10">
    <source>
        <dbReference type="Proteomes" id="UP000494165"/>
    </source>
</evidence>
<gene>
    <name evidence="9" type="ORF">CLODIP_2_CD01101</name>
</gene>
<evidence type="ECO:0000256" key="2">
    <source>
        <dbReference type="ARBA" id="ARBA00008779"/>
    </source>
</evidence>
<keyword evidence="5" id="KW-0106">Calcium</keyword>
<dbReference type="SUPFAM" id="SSF53649">
    <property type="entry name" value="Alkaline phosphatase-like"/>
    <property type="match status" value="1"/>
</dbReference>
<evidence type="ECO:0000256" key="3">
    <source>
        <dbReference type="ARBA" id="ARBA00022723"/>
    </source>
</evidence>
<dbReference type="PROSITE" id="PS00149">
    <property type="entry name" value="SULFATASE_2"/>
    <property type="match status" value="1"/>
</dbReference>
<evidence type="ECO:0000256" key="6">
    <source>
        <dbReference type="ARBA" id="ARBA00023180"/>
    </source>
</evidence>
<evidence type="ECO:0000313" key="9">
    <source>
        <dbReference type="EMBL" id="CAB3385356.1"/>
    </source>
</evidence>
<dbReference type="PANTHER" id="PTHR10342">
    <property type="entry name" value="ARYLSULFATASE"/>
    <property type="match status" value="1"/>
</dbReference>
<proteinExistence type="inferred from homology"/>
<sequence length="576" mass="64845">MSSGPLLVVLVLACSLLSARCAPNRPHIVFILADDLGWNDVGFTGNSDLQTPNIDTLAYSGRILSHYYAQPTCTPSRAALLTGKYPIRTGMQGYPLSPSEPRALPLDHKTLPEYLKDLGYQTHLVGKWHLGYYDWKFTPLARGFDTHFGYMNGFVGYYDHYMNAKNMSGHDFWRGTQQQKHLKGRYMTDLLTEETERLIEAAAENENPIFLLLSHLAVHSGNPGKDHEYPEDDIKRFSYIKDENRSKYAAMVWNLDKSVGRVVKALAKNDLLDNTLIVVTSDNGAQTRGLYANDGSNYPLRGLKFTMFEGGIRTVAAVWNAQIHGQEYASLTSLFHVTDWLPTLYEAAGGDLTDLSGMDGKSQLTSIANDGENDSQYNLRSEILLNVDERLGLSGIRYKNWKYLNGSYLNGSYEDHFGDYRNELYTYSMADLAKSEVAKDLKTKFPSLPVNNKAHVSEIRRENTIQCDKKDVRSKCNLVEGPCLFNLHLDPCEQENLYSEEQDIAIILQAKLDTYRSQITPQLNTVDDPAGNPKLHNDSWMPWRGGSICRRDQCPRSAATTFFSSKLCFAGVIGIF</sequence>
<comment type="similarity">
    <text evidence="2">Belongs to the sulfatase family.</text>
</comment>
<dbReference type="Gene3D" id="3.30.1120.10">
    <property type="match status" value="1"/>
</dbReference>
<keyword evidence="4" id="KW-0378">Hydrolase</keyword>
<feature type="signal peptide" evidence="7">
    <location>
        <begin position="1"/>
        <end position="21"/>
    </location>
</feature>
<name>A0A8S1DT58_9INSE</name>
<evidence type="ECO:0000256" key="1">
    <source>
        <dbReference type="ARBA" id="ARBA00001913"/>
    </source>
</evidence>
<keyword evidence="3" id="KW-0479">Metal-binding</keyword>
<evidence type="ECO:0000259" key="8">
    <source>
        <dbReference type="Pfam" id="PF00884"/>
    </source>
</evidence>
<dbReference type="Gene3D" id="3.40.720.10">
    <property type="entry name" value="Alkaline Phosphatase, subunit A"/>
    <property type="match status" value="1"/>
</dbReference>
<reference evidence="9 10" key="1">
    <citation type="submission" date="2020-04" db="EMBL/GenBank/DDBJ databases">
        <authorList>
            <person name="Alioto T."/>
            <person name="Alioto T."/>
            <person name="Gomez Garrido J."/>
        </authorList>
    </citation>
    <scope>NUCLEOTIDE SEQUENCE [LARGE SCALE GENOMIC DNA]</scope>
</reference>
<dbReference type="GO" id="GO:0008484">
    <property type="term" value="F:sulfuric ester hydrolase activity"/>
    <property type="evidence" value="ECO:0007669"/>
    <property type="project" value="InterPro"/>
</dbReference>
<evidence type="ECO:0000256" key="4">
    <source>
        <dbReference type="ARBA" id="ARBA00022801"/>
    </source>
</evidence>
<dbReference type="InterPro" id="IPR024607">
    <property type="entry name" value="Sulfatase_CS"/>
</dbReference>
<comment type="caution">
    <text evidence="9">The sequence shown here is derived from an EMBL/GenBank/DDBJ whole genome shotgun (WGS) entry which is preliminary data.</text>
</comment>
<accession>A0A8S1DT58</accession>
<dbReference type="PANTHER" id="PTHR10342:SF264">
    <property type="entry name" value="MIP05773P-RELATED"/>
    <property type="match status" value="1"/>
</dbReference>
<feature type="chain" id="PRO_5035734563" description="Sulfatase N-terminal domain-containing protein" evidence="7">
    <location>
        <begin position="22"/>
        <end position="576"/>
    </location>
</feature>
<dbReference type="Pfam" id="PF00884">
    <property type="entry name" value="Sulfatase"/>
    <property type="match status" value="1"/>
</dbReference>
<feature type="domain" description="Sulfatase N-terminal" evidence="8">
    <location>
        <begin position="26"/>
        <end position="349"/>
    </location>
</feature>
<keyword evidence="10" id="KW-1185">Reference proteome</keyword>
<dbReference type="InterPro" id="IPR047115">
    <property type="entry name" value="ARSB"/>
</dbReference>
<dbReference type="CDD" id="cd16029">
    <property type="entry name" value="4-S"/>
    <property type="match status" value="1"/>
</dbReference>
<evidence type="ECO:0000256" key="7">
    <source>
        <dbReference type="SAM" id="SignalP"/>
    </source>
</evidence>
<evidence type="ECO:0000256" key="5">
    <source>
        <dbReference type="ARBA" id="ARBA00022837"/>
    </source>
</evidence>
<keyword evidence="6" id="KW-0325">Glycoprotein</keyword>
<dbReference type="GO" id="GO:0046872">
    <property type="term" value="F:metal ion binding"/>
    <property type="evidence" value="ECO:0007669"/>
    <property type="project" value="UniProtKB-KW"/>
</dbReference>
<dbReference type="EMBL" id="CADEPI010000408">
    <property type="protein sequence ID" value="CAB3385356.1"/>
    <property type="molecule type" value="Genomic_DNA"/>
</dbReference>
<dbReference type="InterPro" id="IPR000917">
    <property type="entry name" value="Sulfatase_N"/>
</dbReference>
<dbReference type="Proteomes" id="UP000494165">
    <property type="component" value="Unassembled WGS sequence"/>
</dbReference>
<protein>
    <recommendedName>
        <fullName evidence="8">Sulfatase N-terminal domain-containing protein</fullName>
    </recommendedName>
</protein>
<keyword evidence="7" id="KW-0732">Signal</keyword>
<organism evidence="9 10">
    <name type="scientific">Cloeon dipterum</name>
    <dbReference type="NCBI Taxonomy" id="197152"/>
    <lineage>
        <taxon>Eukaryota</taxon>
        <taxon>Metazoa</taxon>
        <taxon>Ecdysozoa</taxon>
        <taxon>Arthropoda</taxon>
        <taxon>Hexapoda</taxon>
        <taxon>Insecta</taxon>
        <taxon>Pterygota</taxon>
        <taxon>Palaeoptera</taxon>
        <taxon>Ephemeroptera</taxon>
        <taxon>Pisciforma</taxon>
        <taxon>Baetidae</taxon>
        <taxon>Cloeon</taxon>
    </lineage>
</organism>